<dbReference type="GO" id="GO:0140359">
    <property type="term" value="F:ABC-type transporter activity"/>
    <property type="evidence" value="ECO:0007669"/>
    <property type="project" value="InterPro"/>
</dbReference>
<dbReference type="GO" id="GO:0016887">
    <property type="term" value="F:ATP hydrolysis activity"/>
    <property type="evidence" value="ECO:0007669"/>
    <property type="project" value="InterPro"/>
</dbReference>
<dbReference type="InterPro" id="IPR017871">
    <property type="entry name" value="ABC_transporter-like_CS"/>
</dbReference>
<evidence type="ECO:0000313" key="10">
    <source>
        <dbReference type="EMBL" id="NYD26416.1"/>
    </source>
</evidence>
<dbReference type="AlphaFoldDB" id="A0A852RAQ5"/>
<dbReference type="InterPro" id="IPR036640">
    <property type="entry name" value="ABC1_TM_sf"/>
</dbReference>
<dbReference type="RefSeq" id="WP_237463645.1">
    <property type="nucleotide sequence ID" value="NZ_BAAALZ010000002.1"/>
</dbReference>
<keyword evidence="6 7" id="KW-0472">Membrane</keyword>
<dbReference type="PANTHER" id="PTHR24221:SF654">
    <property type="entry name" value="ATP-BINDING CASSETTE SUB-FAMILY B MEMBER 6"/>
    <property type="match status" value="1"/>
</dbReference>
<evidence type="ECO:0000256" key="3">
    <source>
        <dbReference type="ARBA" id="ARBA00022741"/>
    </source>
</evidence>
<evidence type="ECO:0000256" key="7">
    <source>
        <dbReference type="SAM" id="Phobius"/>
    </source>
</evidence>
<organism evidence="10 11">
    <name type="scientific">Leucobacter aridicollis</name>
    <dbReference type="NCBI Taxonomy" id="283878"/>
    <lineage>
        <taxon>Bacteria</taxon>
        <taxon>Bacillati</taxon>
        <taxon>Actinomycetota</taxon>
        <taxon>Actinomycetes</taxon>
        <taxon>Micrococcales</taxon>
        <taxon>Microbacteriaceae</taxon>
        <taxon>Leucobacter</taxon>
    </lineage>
</organism>
<evidence type="ECO:0000259" key="8">
    <source>
        <dbReference type="PROSITE" id="PS50893"/>
    </source>
</evidence>
<sequence>MSGNEALRGDAPGGRAGFVAGMPPAARRRVRGVALGWAGVALAEAAAYLALALAIRDSLPVFPVIALAAVAMVTTVVVSRAGYLSGARLAGDLYGEMGRALARAKLSWFTAANRAVVTTAAGRSVPTFMGVPAHLLQTLVLSLLVPVALVVAVAIVGGTAMAGLALLLLSAALVAQLVAQRFLAAADASRHAAEGQATAATLELVERLELLRTAAGRARALERAAQAWRAGEAALSKTNRAAAPATLISQLASVLPIAGVLVALGVTGGFEHPALALALIVLVGRASAPIDDLALVGIALAEVRAHTEAYRQVVGAPALPVYAGEPASATPVPGSVEVRRVSHAPALADISFRVPSGERALIVGPSGSGKSTLLGLVLRFDDAEQGEVLLGGVHVRTLPQGELAKQIAYVPQEPVVFTGTLAENLRIGRPSASDEELREAALAARLGDVLERDPRGLGQDVGSHGQRLSGGERQRVAIARALVSVAPVLVLDEATSALDEPTEQMIAEEIVRREKTLLVVTHRRPEIWQPHQVINLGEPIVSARDRG</sequence>
<feature type="domain" description="ABC transmembrane type-1" evidence="9">
    <location>
        <begin position="64"/>
        <end position="302"/>
    </location>
</feature>
<evidence type="ECO:0000256" key="2">
    <source>
        <dbReference type="ARBA" id="ARBA00022692"/>
    </source>
</evidence>
<accession>A0A852RAQ5</accession>
<evidence type="ECO:0000313" key="11">
    <source>
        <dbReference type="Proteomes" id="UP000586095"/>
    </source>
</evidence>
<evidence type="ECO:0000256" key="1">
    <source>
        <dbReference type="ARBA" id="ARBA00004651"/>
    </source>
</evidence>
<feature type="transmembrane region" description="Helical" evidence="7">
    <location>
        <begin position="161"/>
        <end position="179"/>
    </location>
</feature>
<dbReference type="InterPro" id="IPR003593">
    <property type="entry name" value="AAA+_ATPase"/>
</dbReference>
<dbReference type="SUPFAM" id="SSF52540">
    <property type="entry name" value="P-loop containing nucleoside triphosphate hydrolases"/>
    <property type="match status" value="1"/>
</dbReference>
<comment type="caution">
    <text evidence="10">The sequence shown here is derived from an EMBL/GenBank/DDBJ whole genome shotgun (WGS) entry which is preliminary data.</text>
</comment>
<reference evidence="10 11" key="1">
    <citation type="submission" date="2020-07" db="EMBL/GenBank/DDBJ databases">
        <title>Sequencing the genomes of 1000 actinobacteria strains.</title>
        <authorList>
            <person name="Klenk H.-P."/>
        </authorList>
    </citation>
    <scope>NUCLEOTIDE SEQUENCE [LARGE SCALE GENOMIC DNA]</scope>
    <source>
        <strain evidence="10 11">DSM 17380</strain>
    </source>
</reference>
<dbReference type="EMBL" id="JACCBD010000001">
    <property type="protein sequence ID" value="NYD26416.1"/>
    <property type="molecule type" value="Genomic_DNA"/>
</dbReference>
<comment type="subcellular location">
    <subcellularLocation>
        <location evidence="1">Cell membrane</location>
        <topology evidence="1">Multi-pass membrane protein</topology>
    </subcellularLocation>
</comment>
<evidence type="ECO:0000256" key="4">
    <source>
        <dbReference type="ARBA" id="ARBA00022840"/>
    </source>
</evidence>
<keyword evidence="5 7" id="KW-1133">Transmembrane helix</keyword>
<dbReference type="GO" id="GO:0005524">
    <property type="term" value="F:ATP binding"/>
    <property type="evidence" value="ECO:0007669"/>
    <property type="project" value="UniProtKB-KW"/>
</dbReference>
<evidence type="ECO:0000259" key="9">
    <source>
        <dbReference type="PROSITE" id="PS50929"/>
    </source>
</evidence>
<dbReference type="InterPro" id="IPR039421">
    <property type="entry name" value="Type_1_exporter"/>
</dbReference>
<protein>
    <submittedName>
        <fullName evidence="10">ABC-type multidrug transport system fused ATPase/permease subunit</fullName>
    </submittedName>
</protein>
<keyword evidence="4" id="KW-0067">ATP-binding</keyword>
<evidence type="ECO:0000256" key="6">
    <source>
        <dbReference type="ARBA" id="ARBA00023136"/>
    </source>
</evidence>
<dbReference type="SUPFAM" id="SSF90123">
    <property type="entry name" value="ABC transporter transmembrane region"/>
    <property type="match status" value="1"/>
</dbReference>
<keyword evidence="2 7" id="KW-0812">Transmembrane</keyword>
<dbReference type="PANTHER" id="PTHR24221">
    <property type="entry name" value="ATP-BINDING CASSETTE SUB-FAMILY B"/>
    <property type="match status" value="1"/>
</dbReference>
<dbReference type="Proteomes" id="UP000586095">
    <property type="component" value="Unassembled WGS sequence"/>
</dbReference>
<dbReference type="InterPro" id="IPR011527">
    <property type="entry name" value="ABC1_TM_dom"/>
</dbReference>
<dbReference type="PROSITE" id="PS00211">
    <property type="entry name" value="ABC_TRANSPORTER_1"/>
    <property type="match status" value="1"/>
</dbReference>
<dbReference type="PROSITE" id="PS50929">
    <property type="entry name" value="ABC_TM1F"/>
    <property type="match status" value="1"/>
</dbReference>
<feature type="transmembrane region" description="Helical" evidence="7">
    <location>
        <begin position="133"/>
        <end position="155"/>
    </location>
</feature>
<evidence type="ECO:0000256" key="5">
    <source>
        <dbReference type="ARBA" id="ARBA00022989"/>
    </source>
</evidence>
<feature type="domain" description="ABC transporter" evidence="8">
    <location>
        <begin position="332"/>
        <end position="546"/>
    </location>
</feature>
<dbReference type="Pfam" id="PF00005">
    <property type="entry name" value="ABC_tran"/>
    <property type="match status" value="1"/>
</dbReference>
<keyword evidence="3" id="KW-0547">Nucleotide-binding</keyword>
<dbReference type="Gene3D" id="3.40.50.300">
    <property type="entry name" value="P-loop containing nucleotide triphosphate hydrolases"/>
    <property type="match status" value="1"/>
</dbReference>
<gene>
    <name evidence="10" type="ORF">BJ960_001219</name>
</gene>
<feature type="transmembrane region" description="Helical" evidence="7">
    <location>
        <begin position="61"/>
        <end position="79"/>
    </location>
</feature>
<dbReference type="Gene3D" id="1.20.1560.10">
    <property type="entry name" value="ABC transporter type 1, transmembrane domain"/>
    <property type="match status" value="1"/>
</dbReference>
<feature type="transmembrane region" description="Helical" evidence="7">
    <location>
        <begin position="247"/>
        <end position="270"/>
    </location>
</feature>
<dbReference type="InterPro" id="IPR003439">
    <property type="entry name" value="ABC_transporter-like_ATP-bd"/>
</dbReference>
<proteinExistence type="predicted"/>
<dbReference type="PROSITE" id="PS50893">
    <property type="entry name" value="ABC_TRANSPORTER_2"/>
    <property type="match status" value="1"/>
</dbReference>
<dbReference type="SMART" id="SM00382">
    <property type="entry name" value="AAA"/>
    <property type="match status" value="1"/>
</dbReference>
<feature type="transmembrane region" description="Helical" evidence="7">
    <location>
        <begin position="32"/>
        <end position="55"/>
    </location>
</feature>
<dbReference type="GO" id="GO:0005886">
    <property type="term" value="C:plasma membrane"/>
    <property type="evidence" value="ECO:0007669"/>
    <property type="project" value="UniProtKB-SubCell"/>
</dbReference>
<dbReference type="InterPro" id="IPR027417">
    <property type="entry name" value="P-loop_NTPase"/>
</dbReference>
<keyword evidence="11" id="KW-1185">Reference proteome</keyword>
<name>A0A852RAQ5_9MICO</name>